<feature type="region of interest" description="Disordered" evidence="3">
    <location>
        <begin position="670"/>
        <end position="703"/>
    </location>
</feature>
<feature type="region of interest" description="Disordered" evidence="3">
    <location>
        <begin position="568"/>
        <end position="593"/>
    </location>
</feature>
<name>A0A8H6X3Y3_9AGAR</name>
<dbReference type="InterPro" id="IPR004875">
    <property type="entry name" value="DDE_SF_endonuclease_dom"/>
</dbReference>
<dbReference type="InterPro" id="IPR006600">
    <property type="entry name" value="HTH_CenpB_DNA-bd_dom"/>
</dbReference>
<organism evidence="5 6">
    <name type="scientific">Mycena venus</name>
    <dbReference type="NCBI Taxonomy" id="2733690"/>
    <lineage>
        <taxon>Eukaryota</taxon>
        <taxon>Fungi</taxon>
        <taxon>Dikarya</taxon>
        <taxon>Basidiomycota</taxon>
        <taxon>Agaricomycotina</taxon>
        <taxon>Agaricomycetes</taxon>
        <taxon>Agaricomycetidae</taxon>
        <taxon>Agaricales</taxon>
        <taxon>Marasmiineae</taxon>
        <taxon>Mycenaceae</taxon>
        <taxon>Mycena</taxon>
    </lineage>
</organism>
<protein>
    <submittedName>
        <fullName evidence="5">Tigger transposable element-derived protein 2</fullName>
    </submittedName>
</protein>
<feature type="coiled-coil region" evidence="2">
    <location>
        <begin position="494"/>
        <end position="521"/>
    </location>
</feature>
<keyword evidence="1" id="KW-0238">DNA-binding</keyword>
<evidence type="ECO:0000256" key="2">
    <source>
        <dbReference type="SAM" id="Coils"/>
    </source>
</evidence>
<evidence type="ECO:0000256" key="3">
    <source>
        <dbReference type="SAM" id="MobiDB-lite"/>
    </source>
</evidence>
<feature type="compositionally biased region" description="Acidic residues" evidence="3">
    <location>
        <begin position="474"/>
        <end position="485"/>
    </location>
</feature>
<reference evidence="5" key="1">
    <citation type="submission" date="2020-05" db="EMBL/GenBank/DDBJ databases">
        <title>Mycena genomes resolve the evolution of fungal bioluminescence.</title>
        <authorList>
            <person name="Tsai I.J."/>
        </authorList>
    </citation>
    <scope>NUCLEOTIDE SEQUENCE</scope>
    <source>
        <strain evidence="5">CCC161011</strain>
    </source>
</reference>
<dbReference type="GO" id="GO:0005634">
    <property type="term" value="C:nucleus"/>
    <property type="evidence" value="ECO:0007669"/>
    <property type="project" value="TreeGrafter"/>
</dbReference>
<dbReference type="PANTHER" id="PTHR19303:SF74">
    <property type="entry name" value="POGO TRANSPOSABLE ELEMENT WITH KRAB DOMAIN"/>
    <property type="match status" value="1"/>
</dbReference>
<evidence type="ECO:0000256" key="1">
    <source>
        <dbReference type="ARBA" id="ARBA00023125"/>
    </source>
</evidence>
<dbReference type="GO" id="GO:0003677">
    <property type="term" value="F:DNA binding"/>
    <property type="evidence" value="ECO:0007669"/>
    <property type="project" value="UniProtKB-KW"/>
</dbReference>
<evidence type="ECO:0000313" key="5">
    <source>
        <dbReference type="EMBL" id="KAF7334020.1"/>
    </source>
</evidence>
<feature type="region of interest" description="Disordered" evidence="3">
    <location>
        <begin position="880"/>
        <end position="902"/>
    </location>
</feature>
<dbReference type="Pfam" id="PF03184">
    <property type="entry name" value="DDE_1"/>
    <property type="match status" value="1"/>
</dbReference>
<keyword evidence="6" id="KW-1185">Reference proteome</keyword>
<dbReference type="Pfam" id="PF03221">
    <property type="entry name" value="HTH_Tnp_Tc5"/>
    <property type="match status" value="1"/>
</dbReference>
<keyword evidence="2" id="KW-0175">Coiled coil</keyword>
<dbReference type="SMART" id="SM00674">
    <property type="entry name" value="CENPB"/>
    <property type="match status" value="1"/>
</dbReference>
<gene>
    <name evidence="5" type="ORF">MVEN_02307200</name>
</gene>
<sequence length="950" mass="104490">MGVPRPRQQFRKDGNASLAKEVIQKAVAAVKDRTYENAAVAARAFGIEDQHKTVWRRLNGKTKYRRAAHMTSQLLNESQEKTLVSWIKFLGIAGIPLSKRTIAPKVTALCGRKPSRRWIYRFMRRHPDCTLGRPAKLDLKRARAFNFSTVQKHFALLQDTLDNGRNPIPASNIYNFDEIGIQIAPANITILETICFDGTANVPPCFVFQGVNMCPEWFVEAYSEDSKWNGDILIPTTESGWTNDKVCATWFLKSFIPSVKAHGDDSAPYVLVYDWHNSHVTVKIIDLALENNIILFCLPPHTTHRLQPCDVGGFGPLKKHWIKACEAILADTGVPMNVKDVVREYLAARRAAFKAETIVQAWAKSGIDQDPTTGGAKDFVPSSSTSAQLQLPDGYPARPASPSSSSESSSSESGSDDESSSSNEEGDDWQDVTSIHPPRHRATLPSSSAVASNAATPSTTPPLPPLPVFTNTFEDSDSELDDDPPSDLLTPVKIAHYRARNQRLKEQRTRARQQRDEAASHAILAGEHIKTLKGQLNAKKSTARGSSGRVVHTQARILTTAEGRAAAAAQKDARDERDAAAVKRQAKKDDAAAASRARRAELTAACMTFTGTFKQQKLGERQDLAWALGLDEKGTKTDLLERIQGHFDLPANVALQKDKRYVALFGKRKRTDETSDDEPVAGPSTTSSQRSPQRRRLDEVGNFVSSPRRLQTPIASRPTTSSQAAVHAPPYYPFPPPPPPQFYPPPQYPPFVPFLPAAHCTLALLHAHLIFVAMNRYVPHAVLSRITTSVALPKSSSPTCALWASSSFRIGVEAAGVPPPYVLASLSSSPYLASPLSVLSFRFLASFHPFLFPASPRAICINESVYPAYPRSLLTSSTAARRPRASPDAHVQSVRRARTAPSPVRPHVCRLFPPRSTATSMTIHRCQNTLYDIVQHLVLLPAPWARFGVV</sequence>
<comment type="caution">
    <text evidence="5">The sequence shown here is derived from an EMBL/GenBank/DDBJ whole genome shotgun (WGS) entry which is preliminary data.</text>
</comment>
<feature type="compositionally biased region" description="Basic and acidic residues" evidence="3">
    <location>
        <begin position="571"/>
        <end position="591"/>
    </location>
</feature>
<feature type="compositionally biased region" description="Low complexity" evidence="3">
    <location>
        <begin position="401"/>
        <end position="413"/>
    </location>
</feature>
<accession>A0A8H6X3Y3</accession>
<dbReference type="PANTHER" id="PTHR19303">
    <property type="entry name" value="TRANSPOSON"/>
    <property type="match status" value="1"/>
</dbReference>
<dbReference type="AlphaFoldDB" id="A0A8H6X3Y3"/>
<dbReference type="EMBL" id="JACAZI010000027">
    <property type="protein sequence ID" value="KAF7334020.1"/>
    <property type="molecule type" value="Genomic_DNA"/>
</dbReference>
<dbReference type="Proteomes" id="UP000620124">
    <property type="component" value="Unassembled WGS sequence"/>
</dbReference>
<evidence type="ECO:0000259" key="4">
    <source>
        <dbReference type="PROSITE" id="PS51253"/>
    </source>
</evidence>
<dbReference type="PROSITE" id="PS51253">
    <property type="entry name" value="HTH_CENPB"/>
    <property type="match status" value="1"/>
</dbReference>
<feature type="region of interest" description="Disordered" evidence="3">
    <location>
        <begin position="366"/>
        <end position="489"/>
    </location>
</feature>
<feature type="compositionally biased region" description="Acidic residues" evidence="3">
    <location>
        <begin position="414"/>
        <end position="430"/>
    </location>
</feature>
<proteinExistence type="predicted"/>
<dbReference type="OrthoDB" id="3064354at2759"/>
<evidence type="ECO:0000313" key="6">
    <source>
        <dbReference type="Proteomes" id="UP000620124"/>
    </source>
</evidence>
<dbReference type="InterPro" id="IPR050863">
    <property type="entry name" value="CenT-Element_Derived"/>
</dbReference>
<feature type="domain" description="HTH CENPB-type" evidence="4">
    <location>
        <begin position="67"/>
        <end position="132"/>
    </location>
</feature>
<feature type="compositionally biased region" description="Low complexity" evidence="3">
    <location>
        <begin position="445"/>
        <end position="458"/>
    </location>
</feature>